<dbReference type="NCBIfam" id="TIGR01814">
    <property type="entry name" value="kynureninase"/>
    <property type="match status" value="1"/>
</dbReference>
<dbReference type="Proteomes" id="UP000782610">
    <property type="component" value="Unassembled WGS sequence"/>
</dbReference>
<comment type="similarity">
    <text evidence="4 6">Belongs to the kynureninase family.</text>
</comment>
<name>A0A933L0V4_9HYPH</name>
<feature type="binding site" evidence="4">
    <location>
        <position position="279"/>
    </location>
    <ligand>
        <name>pyridoxal 5'-phosphate</name>
        <dbReference type="ChEBI" id="CHEBI:597326"/>
    </ligand>
</feature>
<feature type="modified residue" description="N6-(pyridoxal phosphate)lysine" evidence="4">
    <location>
        <position position="224"/>
    </location>
</feature>
<comment type="caution">
    <text evidence="7">The sequence shown here is derived from an EMBL/GenBank/DDBJ whole genome shotgun (WGS) entry which is preliminary data.</text>
</comment>
<feature type="binding site" evidence="4">
    <location>
        <position position="223"/>
    </location>
    <ligand>
        <name>pyridoxal 5'-phosphate</name>
        <dbReference type="ChEBI" id="CHEBI:597326"/>
    </ligand>
</feature>
<dbReference type="GO" id="GO:0030429">
    <property type="term" value="F:kynureninase activity"/>
    <property type="evidence" value="ECO:0007669"/>
    <property type="project" value="UniProtKB-UniRule"/>
</dbReference>
<evidence type="ECO:0000313" key="8">
    <source>
        <dbReference type="Proteomes" id="UP000782610"/>
    </source>
</evidence>
<feature type="binding site" evidence="4">
    <location>
        <position position="169"/>
    </location>
    <ligand>
        <name>pyridoxal 5'-phosphate</name>
        <dbReference type="ChEBI" id="CHEBI:597326"/>
    </ligand>
</feature>
<feature type="binding site" evidence="4">
    <location>
        <position position="99"/>
    </location>
    <ligand>
        <name>pyridoxal 5'-phosphate</name>
        <dbReference type="ChEBI" id="CHEBI:597326"/>
    </ligand>
</feature>
<feature type="binding site" evidence="4">
    <location>
        <begin position="127"/>
        <end position="130"/>
    </location>
    <ligand>
        <name>pyridoxal 5'-phosphate</name>
        <dbReference type="ChEBI" id="CHEBI:597326"/>
    </ligand>
</feature>
<proteinExistence type="inferred from homology"/>
<dbReference type="AlphaFoldDB" id="A0A933L0V4"/>
<comment type="pathway">
    <text evidence="4 6">Cofactor biosynthesis; NAD(+) biosynthesis; quinolinate from L-kynurenine: step 2/3.</text>
</comment>
<feature type="binding site" evidence="4">
    <location>
        <position position="201"/>
    </location>
    <ligand>
        <name>pyridoxal 5'-phosphate</name>
        <dbReference type="ChEBI" id="CHEBI:597326"/>
    </ligand>
</feature>
<dbReference type="PANTHER" id="PTHR14084:SF0">
    <property type="entry name" value="KYNURENINASE"/>
    <property type="match status" value="1"/>
</dbReference>
<dbReference type="InterPro" id="IPR015422">
    <property type="entry name" value="PyrdxlP-dep_Trfase_small"/>
</dbReference>
<dbReference type="InterPro" id="IPR010111">
    <property type="entry name" value="Kynureninase"/>
</dbReference>
<comment type="subunit">
    <text evidence="4 6">Homodimer.</text>
</comment>
<dbReference type="EMBL" id="JACRAF010000016">
    <property type="protein sequence ID" value="MBI4921042.1"/>
    <property type="molecule type" value="Genomic_DNA"/>
</dbReference>
<dbReference type="HAMAP" id="MF_01970">
    <property type="entry name" value="Kynureninase"/>
    <property type="match status" value="1"/>
</dbReference>
<evidence type="ECO:0000256" key="4">
    <source>
        <dbReference type="HAMAP-Rule" id="MF_01970"/>
    </source>
</evidence>
<dbReference type="GO" id="GO:0019441">
    <property type="term" value="P:L-tryptophan catabolic process to kynurenine"/>
    <property type="evidence" value="ECO:0007669"/>
    <property type="project" value="TreeGrafter"/>
</dbReference>
<dbReference type="EC" id="3.7.1.3" evidence="4 5"/>
<protein>
    <recommendedName>
        <fullName evidence="4 5">Kynureninase</fullName>
        <ecNumber evidence="4 5">3.7.1.3</ecNumber>
    </recommendedName>
    <alternativeName>
        <fullName evidence="4">L-kynurenine hydrolase</fullName>
    </alternativeName>
</protein>
<keyword evidence="1 4" id="KW-0662">Pyridine nucleotide biosynthesis</keyword>
<comment type="cofactor">
    <cofactor evidence="4 6">
        <name>pyridoxal 5'-phosphate</name>
        <dbReference type="ChEBI" id="CHEBI:597326"/>
    </cofactor>
</comment>
<feature type="binding site" evidence="4">
    <location>
        <position position="198"/>
    </location>
    <ligand>
        <name>pyridoxal 5'-phosphate</name>
        <dbReference type="ChEBI" id="CHEBI:597326"/>
    </ligand>
</feature>
<dbReference type="Gene3D" id="3.90.1150.10">
    <property type="entry name" value="Aspartate Aminotransferase, domain 1"/>
    <property type="match status" value="1"/>
</dbReference>
<dbReference type="GO" id="GO:0019805">
    <property type="term" value="P:quinolinate biosynthetic process"/>
    <property type="evidence" value="ECO:0007669"/>
    <property type="project" value="UniProtKB-UniRule"/>
</dbReference>
<evidence type="ECO:0000256" key="3">
    <source>
        <dbReference type="ARBA" id="ARBA00022898"/>
    </source>
</evidence>
<comment type="catalytic activity">
    <reaction evidence="4 6">
        <text>L-kynurenine + H2O = anthranilate + L-alanine + H(+)</text>
        <dbReference type="Rhea" id="RHEA:16813"/>
        <dbReference type="ChEBI" id="CHEBI:15377"/>
        <dbReference type="ChEBI" id="CHEBI:15378"/>
        <dbReference type="ChEBI" id="CHEBI:16567"/>
        <dbReference type="ChEBI" id="CHEBI:57959"/>
        <dbReference type="ChEBI" id="CHEBI:57972"/>
        <dbReference type="EC" id="3.7.1.3"/>
    </reaction>
</comment>
<feature type="binding site" evidence="4">
    <location>
        <position position="253"/>
    </location>
    <ligand>
        <name>pyridoxal 5'-phosphate</name>
        <dbReference type="ChEBI" id="CHEBI:597326"/>
    </ligand>
</feature>
<evidence type="ECO:0000256" key="5">
    <source>
        <dbReference type="NCBIfam" id="TIGR01814"/>
    </source>
</evidence>
<dbReference type="PIRSF" id="PIRSF038800">
    <property type="entry name" value="KYNU"/>
    <property type="match status" value="1"/>
</dbReference>
<comment type="function">
    <text evidence="4 6">Catalyzes the cleavage of L-kynurenine (L-Kyn) and L-3-hydroxykynurenine (L-3OHKyn) into anthranilic acid (AA) and 3-hydroxyanthranilic acid (3-OHAA), respectively.</text>
</comment>
<reference evidence="7" key="1">
    <citation type="submission" date="2020-07" db="EMBL/GenBank/DDBJ databases">
        <title>Huge and variable diversity of episymbiotic CPR bacteria and DPANN archaea in groundwater ecosystems.</title>
        <authorList>
            <person name="He C.Y."/>
            <person name="Keren R."/>
            <person name="Whittaker M."/>
            <person name="Farag I.F."/>
            <person name="Doudna J."/>
            <person name="Cate J.H.D."/>
            <person name="Banfield J.F."/>
        </authorList>
    </citation>
    <scope>NUCLEOTIDE SEQUENCE</scope>
    <source>
        <strain evidence="7">NC_groundwater_1586_Pr3_B-0.1um_66_15</strain>
    </source>
</reference>
<keyword evidence="3 4" id="KW-0663">Pyridoxal phosphate</keyword>
<dbReference type="InterPro" id="IPR015421">
    <property type="entry name" value="PyrdxlP-dep_Trfase_major"/>
</dbReference>
<dbReference type="GO" id="GO:0030170">
    <property type="term" value="F:pyridoxal phosphate binding"/>
    <property type="evidence" value="ECO:0007669"/>
    <property type="project" value="UniProtKB-UniRule"/>
</dbReference>
<dbReference type="PANTHER" id="PTHR14084">
    <property type="entry name" value="KYNURENINASE"/>
    <property type="match status" value="1"/>
</dbReference>
<sequence>MSHVSRSRIQELDAGDPLAHARDRFTLPEGVIYLDGNSLGAMPKAAAGRVATTVEEEWGRGLIRSWNTADWIDLPRTVGEKIARLIGAASGTVVVADSTTLNLFKVLAVALSLRPDRRVILSEEGNFPTDLYIASGLADLLGKGHELRLVPPAQVAGAITSDVAVVMLTEVNYRTGFKRDMAGLTRMTHDAGALSLWDLAHSAGAFPVDLAGADADFAVGCGYKYLNGGPGAPAFAYVAPRFLAGLRQPLTGWLGHARPFAFAPNYEPAPGIDALRVGTPSVIGMSALDEALTAFDGIALVDLRRKADMLWDVFVSEVDGAAPELTPITPSDPALRGTQASFRHPEAYAIMQALIARGVIGDYREPDILRFGITPLYLRYIDVWKAARAIGEVMATRAWDTPEFKRKAKVV</sequence>
<organism evidence="7 8">
    <name type="scientific">Devosia nanyangense</name>
    <dbReference type="NCBI Taxonomy" id="1228055"/>
    <lineage>
        <taxon>Bacteria</taxon>
        <taxon>Pseudomonadati</taxon>
        <taxon>Pseudomonadota</taxon>
        <taxon>Alphaproteobacteria</taxon>
        <taxon>Hyphomicrobiales</taxon>
        <taxon>Devosiaceae</taxon>
        <taxon>Devosia</taxon>
    </lineage>
</organism>
<feature type="binding site" evidence="4">
    <location>
        <position position="100"/>
    </location>
    <ligand>
        <name>pyridoxal 5'-phosphate</name>
        <dbReference type="ChEBI" id="CHEBI:597326"/>
    </ligand>
</feature>
<keyword evidence="2 4" id="KW-0378">Hydrolase</keyword>
<comment type="catalytic activity">
    <reaction evidence="6">
        <text>3-hydroxy-L-kynurenine + H2O = 3-hydroxyanthranilate + L-alanine + H(+)</text>
        <dbReference type="Rhea" id="RHEA:25143"/>
        <dbReference type="ChEBI" id="CHEBI:15377"/>
        <dbReference type="ChEBI" id="CHEBI:15378"/>
        <dbReference type="ChEBI" id="CHEBI:36559"/>
        <dbReference type="ChEBI" id="CHEBI:57972"/>
        <dbReference type="ChEBI" id="CHEBI:58125"/>
        <dbReference type="EC" id="3.7.1.3"/>
    </reaction>
</comment>
<dbReference type="InterPro" id="IPR015424">
    <property type="entry name" value="PyrdxlP-dep_Trfase"/>
</dbReference>
<dbReference type="GO" id="GO:0097053">
    <property type="term" value="P:L-kynurenine catabolic process"/>
    <property type="evidence" value="ECO:0007669"/>
    <property type="project" value="UniProtKB-UniRule"/>
</dbReference>
<dbReference type="Pfam" id="PF22580">
    <property type="entry name" value="KYNU_C"/>
    <property type="match status" value="1"/>
</dbReference>
<dbReference type="GO" id="GO:0005737">
    <property type="term" value="C:cytoplasm"/>
    <property type="evidence" value="ECO:0007669"/>
    <property type="project" value="UniProtKB-UniRule"/>
</dbReference>
<evidence type="ECO:0000256" key="2">
    <source>
        <dbReference type="ARBA" id="ARBA00022801"/>
    </source>
</evidence>
<accession>A0A933L0V4</accession>
<evidence type="ECO:0000256" key="1">
    <source>
        <dbReference type="ARBA" id="ARBA00022642"/>
    </source>
</evidence>
<dbReference type="SUPFAM" id="SSF53383">
    <property type="entry name" value="PLP-dependent transferases"/>
    <property type="match status" value="1"/>
</dbReference>
<dbReference type="Gene3D" id="3.40.640.10">
    <property type="entry name" value="Type I PLP-dependent aspartate aminotransferase-like (Major domain)"/>
    <property type="match status" value="1"/>
</dbReference>
<dbReference type="GO" id="GO:0009435">
    <property type="term" value="P:NAD+ biosynthetic process"/>
    <property type="evidence" value="ECO:0007669"/>
    <property type="project" value="UniProtKB-UniRule"/>
</dbReference>
<evidence type="ECO:0000256" key="6">
    <source>
        <dbReference type="PIRNR" id="PIRNR038800"/>
    </source>
</evidence>
<dbReference type="GO" id="GO:0043420">
    <property type="term" value="P:anthranilate metabolic process"/>
    <property type="evidence" value="ECO:0007669"/>
    <property type="project" value="TreeGrafter"/>
</dbReference>
<comment type="pathway">
    <text evidence="4 6">Amino-acid degradation; L-kynurenine degradation; L-alanine and anthranilate from L-kynurenine: step 1/1.</text>
</comment>
<gene>
    <name evidence="4 7" type="primary">kynU</name>
    <name evidence="7" type="ORF">HY834_04785</name>
</gene>
<evidence type="ECO:0000313" key="7">
    <source>
        <dbReference type="EMBL" id="MBI4921042.1"/>
    </source>
</evidence>